<protein>
    <submittedName>
        <fullName evidence="4">SMN domain-containing protein</fullName>
    </submittedName>
</protein>
<dbReference type="AlphaFoldDB" id="A0A183IGW4"/>
<accession>A0A183IGW4</accession>
<dbReference type="EMBL" id="UZAM01007444">
    <property type="protein sequence ID" value="VDO99169.1"/>
    <property type="molecule type" value="Genomic_DNA"/>
</dbReference>
<feature type="region of interest" description="Disordered" evidence="1">
    <location>
        <begin position="28"/>
        <end position="88"/>
    </location>
</feature>
<feature type="region of interest" description="Disordered" evidence="1">
    <location>
        <begin position="115"/>
        <end position="150"/>
    </location>
</feature>
<proteinExistence type="predicted"/>
<sequence>MTNGCAVIPVMVEVPEENLTQVEKKRQGLLSGVNEELRNSDVAQDITREDRASLSSTEQSPSSKRADVSSDEELKKAAKDFDQSPVLDGAEAGSKSVEVMWHSSVYIGKVLRHRAPSSCSTSGSERDARKEDRRRRSMSSQADEAHSKGITWSSTGDMSCKCLLYQLWLIVLYAYHGDNG</sequence>
<evidence type="ECO:0000313" key="3">
    <source>
        <dbReference type="Proteomes" id="UP000270296"/>
    </source>
</evidence>
<reference evidence="4" key="1">
    <citation type="submission" date="2016-06" db="UniProtKB">
        <authorList>
            <consortium name="WormBaseParasite"/>
        </authorList>
    </citation>
    <scope>IDENTIFICATION</scope>
</reference>
<organism evidence="4">
    <name type="scientific">Soboliphyme baturini</name>
    <dbReference type="NCBI Taxonomy" id="241478"/>
    <lineage>
        <taxon>Eukaryota</taxon>
        <taxon>Metazoa</taxon>
        <taxon>Ecdysozoa</taxon>
        <taxon>Nematoda</taxon>
        <taxon>Enoplea</taxon>
        <taxon>Dorylaimia</taxon>
        <taxon>Dioctophymatida</taxon>
        <taxon>Dioctophymatoidea</taxon>
        <taxon>Soboliphymatidae</taxon>
        <taxon>Soboliphyme</taxon>
    </lineage>
</organism>
<evidence type="ECO:0000256" key="1">
    <source>
        <dbReference type="SAM" id="MobiDB-lite"/>
    </source>
</evidence>
<dbReference type="Proteomes" id="UP000270296">
    <property type="component" value="Unassembled WGS sequence"/>
</dbReference>
<reference evidence="2 3" key="2">
    <citation type="submission" date="2018-11" db="EMBL/GenBank/DDBJ databases">
        <authorList>
            <consortium name="Pathogen Informatics"/>
        </authorList>
    </citation>
    <scope>NUCLEOTIDE SEQUENCE [LARGE SCALE GENOMIC DNA]</scope>
</reference>
<evidence type="ECO:0000313" key="2">
    <source>
        <dbReference type="EMBL" id="VDO99169.1"/>
    </source>
</evidence>
<gene>
    <name evidence="2" type="ORF">SBAD_LOCUS2859</name>
</gene>
<dbReference type="WBParaSite" id="SBAD_0000299801-mRNA-1">
    <property type="protein sequence ID" value="SBAD_0000299801-mRNA-1"/>
    <property type="gene ID" value="SBAD_0000299801"/>
</dbReference>
<keyword evidence="3" id="KW-1185">Reference proteome</keyword>
<name>A0A183IGW4_9BILA</name>
<feature type="compositionally biased region" description="Basic and acidic residues" evidence="1">
    <location>
        <begin position="64"/>
        <end position="82"/>
    </location>
</feature>
<feature type="compositionally biased region" description="Polar residues" evidence="1">
    <location>
        <begin position="53"/>
        <end position="63"/>
    </location>
</feature>
<evidence type="ECO:0000313" key="4">
    <source>
        <dbReference type="WBParaSite" id="SBAD_0000299801-mRNA-1"/>
    </source>
</evidence>